<feature type="transmembrane region" description="Helical" evidence="4">
    <location>
        <begin position="265"/>
        <end position="285"/>
    </location>
</feature>
<dbReference type="InterPro" id="IPR036259">
    <property type="entry name" value="MFS_trans_sf"/>
</dbReference>
<name>A0A344UGR4_9NEIS</name>
<feature type="transmembrane region" description="Helical" evidence="4">
    <location>
        <begin position="126"/>
        <end position="147"/>
    </location>
</feature>
<dbReference type="GO" id="GO:0016020">
    <property type="term" value="C:membrane"/>
    <property type="evidence" value="ECO:0007669"/>
    <property type="project" value="InterPro"/>
</dbReference>
<evidence type="ECO:0000256" key="3">
    <source>
        <dbReference type="ARBA" id="ARBA00023136"/>
    </source>
</evidence>
<feature type="transmembrane region" description="Helical" evidence="4">
    <location>
        <begin position="297"/>
        <end position="316"/>
    </location>
</feature>
<dbReference type="PANTHER" id="PTHR23523:SF2">
    <property type="entry name" value="2-NITROIMIDAZOLE TRANSPORTER"/>
    <property type="match status" value="1"/>
</dbReference>
<dbReference type="Proteomes" id="UP000252038">
    <property type="component" value="Chromosome"/>
</dbReference>
<dbReference type="NCBIfam" id="TIGR00896">
    <property type="entry name" value="CynX"/>
    <property type="match status" value="1"/>
</dbReference>
<reference evidence="6 7" key="1">
    <citation type="submission" date="2018-05" db="EMBL/GenBank/DDBJ databases">
        <title>Genome sequencing, assembly and analysis of the novel insecticidal bacterium, Chromobacterium phragmitis.</title>
        <authorList>
            <person name="Sparks M.E."/>
            <person name="Blackburn M.B."/>
            <person name="Gundersen-Rindal D.E."/>
        </authorList>
    </citation>
    <scope>NUCLEOTIDE SEQUENCE [LARGE SCALE GENOMIC DNA]</scope>
    <source>
        <strain evidence="6">IIBBL 274-1</strain>
    </source>
</reference>
<feature type="transmembrane region" description="Helical" evidence="4">
    <location>
        <begin position="102"/>
        <end position="120"/>
    </location>
</feature>
<dbReference type="KEGG" id="chrb:DK843_09210"/>
<evidence type="ECO:0000313" key="6">
    <source>
        <dbReference type="EMBL" id="AXE34462.1"/>
    </source>
</evidence>
<dbReference type="Pfam" id="PF07690">
    <property type="entry name" value="MFS_1"/>
    <property type="match status" value="1"/>
</dbReference>
<dbReference type="InterPro" id="IPR052524">
    <property type="entry name" value="MFS_Cyanate_Porter"/>
</dbReference>
<sequence>MREESPGRQAIADELLINDDMPAAAAPANRNRALLLLLGLVLVGLNLRPALSSLAPVLAMVSADSGLSPALSGLLTTLPVACLGIFGPLAPHLARRLGSEKTIALVLVALAAGILLRTQLGLFGLFAGSALAGAAIGVIGVLLPGIVKRDFANRAGLMTGVYTMALCLGAALAAGFTVPAAEHFGHDWRPALALWALPAILALAVWWPQLNTRHAAGQGQWRVQGILRDPLAWQVTLFMGLQSSLAYIVFGWLPSILMDRGLTAMQGGLMLSLSTMVQVPASLLVPMLAHRCRNQRPPIVVTLLMVIAGLLGMLYAPTDSLILWAALLGFGQGGLFSTALSLLAHRSPDQHVAAHLSGMAQGIGYMLASMGPFAVGLIRGRSHEAWPLALLFSLIAAAAFCVGMLAGRKRLVGVRAEPIQP</sequence>
<feature type="transmembrane region" description="Helical" evidence="4">
    <location>
        <begin position="356"/>
        <end position="379"/>
    </location>
</feature>
<evidence type="ECO:0000313" key="7">
    <source>
        <dbReference type="Proteomes" id="UP000252038"/>
    </source>
</evidence>
<dbReference type="CDD" id="cd17339">
    <property type="entry name" value="MFS_NIMT_CynX_like"/>
    <property type="match status" value="1"/>
</dbReference>
<organism evidence="6 7">
    <name type="scientific">Chromobacterium phragmitis</name>
    <dbReference type="NCBI Taxonomy" id="2202141"/>
    <lineage>
        <taxon>Bacteria</taxon>
        <taxon>Pseudomonadati</taxon>
        <taxon>Pseudomonadota</taxon>
        <taxon>Betaproteobacteria</taxon>
        <taxon>Neisseriales</taxon>
        <taxon>Chromobacteriaceae</taxon>
        <taxon>Chromobacterium</taxon>
    </lineage>
</organism>
<evidence type="ECO:0000259" key="5">
    <source>
        <dbReference type="PROSITE" id="PS50850"/>
    </source>
</evidence>
<dbReference type="InterPro" id="IPR011701">
    <property type="entry name" value="MFS"/>
</dbReference>
<accession>A0A344UGR4</accession>
<dbReference type="PROSITE" id="PS50850">
    <property type="entry name" value="MFS"/>
    <property type="match status" value="1"/>
</dbReference>
<dbReference type="AlphaFoldDB" id="A0A344UGR4"/>
<keyword evidence="3 4" id="KW-0472">Membrane</keyword>
<feature type="transmembrane region" description="Helical" evidence="4">
    <location>
        <begin position="71"/>
        <end position="90"/>
    </location>
</feature>
<feature type="transmembrane region" description="Helical" evidence="4">
    <location>
        <begin position="385"/>
        <end position="406"/>
    </location>
</feature>
<evidence type="ECO:0000256" key="1">
    <source>
        <dbReference type="ARBA" id="ARBA00022692"/>
    </source>
</evidence>
<proteinExistence type="predicted"/>
<dbReference type="EMBL" id="CP029554">
    <property type="protein sequence ID" value="AXE34462.1"/>
    <property type="molecule type" value="Genomic_DNA"/>
</dbReference>
<keyword evidence="1 4" id="KW-0812">Transmembrane</keyword>
<dbReference type="InterPro" id="IPR020846">
    <property type="entry name" value="MFS_dom"/>
</dbReference>
<dbReference type="Gene3D" id="1.20.1250.20">
    <property type="entry name" value="MFS general substrate transporter like domains"/>
    <property type="match status" value="2"/>
</dbReference>
<feature type="transmembrane region" description="Helical" evidence="4">
    <location>
        <begin position="33"/>
        <end position="51"/>
    </location>
</feature>
<feature type="transmembrane region" description="Helical" evidence="4">
    <location>
        <begin position="231"/>
        <end position="253"/>
    </location>
</feature>
<dbReference type="PANTHER" id="PTHR23523">
    <property type="match status" value="1"/>
</dbReference>
<dbReference type="InterPro" id="IPR004747">
    <property type="entry name" value="CynX-like"/>
</dbReference>
<gene>
    <name evidence="6" type="ORF">DK843_09210</name>
</gene>
<dbReference type="SUPFAM" id="SSF103473">
    <property type="entry name" value="MFS general substrate transporter"/>
    <property type="match status" value="1"/>
</dbReference>
<feature type="transmembrane region" description="Helical" evidence="4">
    <location>
        <begin position="322"/>
        <end position="344"/>
    </location>
</feature>
<feature type="transmembrane region" description="Helical" evidence="4">
    <location>
        <begin position="192"/>
        <end position="210"/>
    </location>
</feature>
<feature type="domain" description="Major facilitator superfamily (MFS) profile" evidence="5">
    <location>
        <begin position="228"/>
        <end position="421"/>
    </location>
</feature>
<dbReference type="RefSeq" id="WP_114073094.1">
    <property type="nucleotide sequence ID" value="NZ_CP029554.1"/>
</dbReference>
<evidence type="ECO:0000256" key="2">
    <source>
        <dbReference type="ARBA" id="ARBA00022989"/>
    </source>
</evidence>
<keyword evidence="2 4" id="KW-1133">Transmembrane helix</keyword>
<dbReference type="GO" id="GO:0022857">
    <property type="term" value="F:transmembrane transporter activity"/>
    <property type="evidence" value="ECO:0007669"/>
    <property type="project" value="InterPro"/>
</dbReference>
<protein>
    <submittedName>
        <fullName evidence="6">Cyanate transporter</fullName>
    </submittedName>
</protein>
<evidence type="ECO:0000256" key="4">
    <source>
        <dbReference type="SAM" id="Phobius"/>
    </source>
</evidence>
<feature type="transmembrane region" description="Helical" evidence="4">
    <location>
        <begin position="159"/>
        <end position="180"/>
    </location>
</feature>